<reference evidence="1" key="1">
    <citation type="journal article" date="2022" name="bioRxiv">
        <title>Sequencing and chromosome-scale assembly of the giantPleurodeles waltlgenome.</title>
        <authorList>
            <person name="Brown T."/>
            <person name="Elewa A."/>
            <person name="Iarovenko S."/>
            <person name="Subramanian E."/>
            <person name="Araus A.J."/>
            <person name="Petzold A."/>
            <person name="Susuki M."/>
            <person name="Suzuki K.-i.T."/>
            <person name="Hayashi T."/>
            <person name="Toyoda A."/>
            <person name="Oliveira C."/>
            <person name="Osipova E."/>
            <person name="Leigh N.D."/>
            <person name="Simon A."/>
            <person name="Yun M.H."/>
        </authorList>
    </citation>
    <scope>NUCLEOTIDE SEQUENCE</scope>
    <source>
        <strain evidence="1">20211129_DDA</strain>
        <tissue evidence="1">Liver</tissue>
    </source>
</reference>
<name>A0AAV7SRL5_PLEWA</name>
<dbReference type="AlphaFoldDB" id="A0AAV7SRL5"/>
<organism evidence="1 2">
    <name type="scientific">Pleurodeles waltl</name>
    <name type="common">Iberian ribbed newt</name>
    <dbReference type="NCBI Taxonomy" id="8319"/>
    <lineage>
        <taxon>Eukaryota</taxon>
        <taxon>Metazoa</taxon>
        <taxon>Chordata</taxon>
        <taxon>Craniata</taxon>
        <taxon>Vertebrata</taxon>
        <taxon>Euteleostomi</taxon>
        <taxon>Amphibia</taxon>
        <taxon>Batrachia</taxon>
        <taxon>Caudata</taxon>
        <taxon>Salamandroidea</taxon>
        <taxon>Salamandridae</taxon>
        <taxon>Pleurodelinae</taxon>
        <taxon>Pleurodeles</taxon>
    </lineage>
</organism>
<dbReference type="EMBL" id="JANPWB010000008">
    <property type="protein sequence ID" value="KAJ1166722.1"/>
    <property type="molecule type" value="Genomic_DNA"/>
</dbReference>
<accession>A0AAV7SRL5</accession>
<comment type="caution">
    <text evidence="1">The sequence shown here is derived from an EMBL/GenBank/DDBJ whole genome shotgun (WGS) entry which is preliminary data.</text>
</comment>
<proteinExistence type="predicted"/>
<evidence type="ECO:0000313" key="2">
    <source>
        <dbReference type="Proteomes" id="UP001066276"/>
    </source>
</evidence>
<gene>
    <name evidence="1" type="ORF">NDU88_007119</name>
</gene>
<dbReference type="Proteomes" id="UP001066276">
    <property type="component" value="Chromosome 4_2"/>
</dbReference>
<sequence length="106" mass="12047">MWEPPQNRSRAARALITGWIPTRLGHDGPVKLYGWAKQGKRCGCRSLSPRQPPQRRLWCIPAAVAAFAAYSGCRFFTGSRHIVPREHNKHNKERLSMARSTGVPWL</sequence>
<keyword evidence="2" id="KW-1185">Reference proteome</keyword>
<evidence type="ECO:0000313" key="1">
    <source>
        <dbReference type="EMBL" id="KAJ1166722.1"/>
    </source>
</evidence>
<protein>
    <submittedName>
        <fullName evidence="1">Uncharacterized protein</fullName>
    </submittedName>
</protein>